<dbReference type="AlphaFoldDB" id="A0A3M7SML8"/>
<proteinExistence type="predicted"/>
<evidence type="ECO:0000313" key="1">
    <source>
        <dbReference type="EMBL" id="RNA37033.1"/>
    </source>
</evidence>
<keyword evidence="2" id="KW-1185">Reference proteome</keyword>
<name>A0A3M7SML8_BRAPC</name>
<sequence>MPYFQLEKNLIIEKYEEDDSKIILFFKIDIYSKQNKSLIENYSFSPRKKETTTACKAKFQWKQKSLIKLEKCLLESDNSQLKIII</sequence>
<evidence type="ECO:0000313" key="2">
    <source>
        <dbReference type="Proteomes" id="UP000276133"/>
    </source>
</evidence>
<accession>A0A3M7SML8</accession>
<gene>
    <name evidence="1" type="ORF">BpHYR1_017461</name>
</gene>
<organism evidence="1 2">
    <name type="scientific">Brachionus plicatilis</name>
    <name type="common">Marine rotifer</name>
    <name type="synonym">Brachionus muelleri</name>
    <dbReference type="NCBI Taxonomy" id="10195"/>
    <lineage>
        <taxon>Eukaryota</taxon>
        <taxon>Metazoa</taxon>
        <taxon>Spiralia</taxon>
        <taxon>Gnathifera</taxon>
        <taxon>Rotifera</taxon>
        <taxon>Eurotatoria</taxon>
        <taxon>Monogononta</taxon>
        <taxon>Pseudotrocha</taxon>
        <taxon>Ploima</taxon>
        <taxon>Brachionidae</taxon>
        <taxon>Brachionus</taxon>
    </lineage>
</organism>
<dbReference type="Proteomes" id="UP000276133">
    <property type="component" value="Unassembled WGS sequence"/>
</dbReference>
<comment type="caution">
    <text evidence="1">The sequence shown here is derived from an EMBL/GenBank/DDBJ whole genome shotgun (WGS) entry which is preliminary data.</text>
</comment>
<protein>
    <submittedName>
        <fullName evidence="1">Uncharacterized protein</fullName>
    </submittedName>
</protein>
<reference evidence="1 2" key="1">
    <citation type="journal article" date="2018" name="Sci. Rep.">
        <title>Genomic signatures of local adaptation to the degree of environmental predictability in rotifers.</title>
        <authorList>
            <person name="Franch-Gras L."/>
            <person name="Hahn C."/>
            <person name="Garcia-Roger E.M."/>
            <person name="Carmona M.J."/>
            <person name="Serra M."/>
            <person name="Gomez A."/>
        </authorList>
    </citation>
    <scope>NUCLEOTIDE SEQUENCE [LARGE SCALE GENOMIC DNA]</scope>
    <source>
        <strain evidence="1">HYR1</strain>
    </source>
</reference>
<dbReference type="EMBL" id="REGN01001103">
    <property type="protein sequence ID" value="RNA37033.1"/>
    <property type="molecule type" value="Genomic_DNA"/>
</dbReference>